<feature type="region of interest" description="Disordered" evidence="2">
    <location>
        <begin position="285"/>
        <end position="309"/>
    </location>
</feature>
<gene>
    <name evidence="5" type="ORF">HOLleu_41841</name>
</gene>
<proteinExistence type="predicted"/>
<dbReference type="AlphaFoldDB" id="A0A9Q1BCV2"/>
<evidence type="ECO:0000256" key="1">
    <source>
        <dbReference type="ARBA" id="ARBA00022737"/>
    </source>
</evidence>
<organism evidence="5 6">
    <name type="scientific">Holothuria leucospilota</name>
    <name type="common">Black long sea cucumber</name>
    <name type="synonym">Mertensiothuria leucospilota</name>
    <dbReference type="NCBI Taxonomy" id="206669"/>
    <lineage>
        <taxon>Eukaryota</taxon>
        <taxon>Metazoa</taxon>
        <taxon>Echinodermata</taxon>
        <taxon>Eleutherozoa</taxon>
        <taxon>Echinozoa</taxon>
        <taxon>Holothuroidea</taxon>
        <taxon>Aspidochirotacea</taxon>
        <taxon>Aspidochirotida</taxon>
        <taxon>Holothuriidae</taxon>
        <taxon>Holothuria</taxon>
    </lineage>
</organism>
<keyword evidence="3" id="KW-0472">Membrane</keyword>
<name>A0A9Q1BCV2_HOLLE</name>
<accession>A0A9Q1BCV2</accession>
<dbReference type="Pfam" id="PF02494">
    <property type="entry name" value="HYR"/>
    <property type="match status" value="1"/>
</dbReference>
<keyword evidence="1" id="KW-0677">Repeat</keyword>
<feature type="compositionally biased region" description="Polar residues" evidence="2">
    <location>
        <begin position="285"/>
        <end position="297"/>
    </location>
</feature>
<comment type="caution">
    <text evidence="5">The sequence shown here is derived from an EMBL/GenBank/DDBJ whole genome shotgun (WGS) entry which is preliminary data.</text>
</comment>
<keyword evidence="3" id="KW-1133">Transmembrane helix</keyword>
<dbReference type="Proteomes" id="UP001152320">
    <property type="component" value="Chromosome 23"/>
</dbReference>
<evidence type="ECO:0000313" key="5">
    <source>
        <dbReference type="EMBL" id="KAJ8020012.1"/>
    </source>
</evidence>
<dbReference type="PANTHER" id="PTHR46343:SF2">
    <property type="entry name" value="SUSHI_VON WILLEBRAND FACTOR TYPE A_EGF_PENTRAXIN DOMAIN-CONTAINING 1"/>
    <property type="match status" value="1"/>
</dbReference>
<feature type="compositionally biased region" description="Basic and acidic residues" evidence="2">
    <location>
        <begin position="298"/>
        <end position="309"/>
    </location>
</feature>
<dbReference type="EMBL" id="JAIZAY010000023">
    <property type="protein sequence ID" value="KAJ8020012.1"/>
    <property type="molecule type" value="Genomic_DNA"/>
</dbReference>
<evidence type="ECO:0000256" key="2">
    <source>
        <dbReference type="SAM" id="MobiDB-lite"/>
    </source>
</evidence>
<evidence type="ECO:0000259" key="4">
    <source>
        <dbReference type="PROSITE" id="PS50825"/>
    </source>
</evidence>
<evidence type="ECO:0000313" key="6">
    <source>
        <dbReference type="Proteomes" id="UP001152320"/>
    </source>
</evidence>
<evidence type="ECO:0000256" key="3">
    <source>
        <dbReference type="SAM" id="Phobius"/>
    </source>
</evidence>
<dbReference type="InterPro" id="IPR003410">
    <property type="entry name" value="HYR_dom"/>
</dbReference>
<dbReference type="PANTHER" id="PTHR46343">
    <property type="entry name" value="HYR DOMAIN-CONTAINING PROTEIN"/>
    <property type="match status" value="1"/>
</dbReference>
<keyword evidence="6" id="KW-1185">Reference proteome</keyword>
<keyword evidence="3" id="KW-0812">Transmembrane</keyword>
<dbReference type="InterPro" id="IPR043555">
    <property type="entry name" value="SRPX-like"/>
</dbReference>
<dbReference type="PROSITE" id="PS50825">
    <property type="entry name" value="HYR"/>
    <property type="match status" value="1"/>
</dbReference>
<reference evidence="5" key="1">
    <citation type="submission" date="2021-10" db="EMBL/GenBank/DDBJ databases">
        <title>Tropical sea cucumber genome reveals ecological adaptation and Cuvierian tubules defense mechanism.</title>
        <authorList>
            <person name="Chen T."/>
        </authorList>
    </citation>
    <scope>NUCLEOTIDE SEQUENCE</scope>
    <source>
        <strain evidence="5">Nanhai2018</strain>
        <tissue evidence="5">Muscle</tissue>
    </source>
</reference>
<sequence length="344" mass="38814">MNEEIEGYLLSCLSPCATRISFNFEGEGALALNLSRDELYIGTGLIFSTEDFQSTNIITENREVRFFDNTTLNGRVFPPPFYFDSDAAWFYFYTDKSIHWHGWRIAWRAIDMLKPPGHRGFLPGPTRGPRAAPGTHPLKGSTTVTYTLNDRYSNQAQCSFLVIILEGNVMMCPSSRNFFTCNHSITVSWTIPVADNISQSNLTITSSHLPGDTFTIGKSEIVYNFTDQFGRTIQCIFRVSIEKDLENCSPAFNTVYIIVAISIFFAALFFIFSVVICIKKCKQNEGVTNSDEGNSSTRDGDTKGDVDLDRTSHSYHNINEYERSIATSDSHYASYSQYEEVTQN</sequence>
<feature type="domain" description="HYR" evidence="4">
    <location>
        <begin position="162"/>
        <end position="243"/>
    </location>
</feature>
<protein>
    <submittedName>
        <fullName evidence="5">Hyalin</fullName>
    </submittedName>
</protein>
<feature type="transmembrane region" description="Helical" evidence="3">
    <location>
        <begin position="255"/>
        <end position="278"/>
    </location>
</feature>